<dbReference type="Pfam" id="PF01734">
    <property type="entry name" value="Patatin"/>
    <property type="match status" value="1"/>
</dbReference>
<dbReference type="AlphaFoldDB" id="A0A7X5ZUS7"/>
<dbReference type="InterPro" id="IPR002641">
    <property type="entry name" value="PNPLA_dom"/>
</dbReference>
<evidence type="ECO:0000256" key="2">
    <source>
        <dbReference type="SAM" id="SignalP"/>
    </source>
</evidence>
<dbReference type="InterPro" id="IPR016035">
    <property type="entry name" value="Acyl_Trfase/lysoPLipase"/>
</dbReference>
<keyword evidence="1" id="KW-0443">Lipid metabolism</keyword>
<dbReference type="RefSeq" id="WP_167298411.1">
    <property type="nucleotide sequence ID" value="NZ_JAASQV010000001.1"/>
</dbReference>
<proteinExistence type="predicted"/>
<keyword evidence="2" id="KW-0732">Signal</keyword>
<keyword evidence="5" id="KW-1185">Reference proteome</keyword>
<evidence type="ECO:0000256" key="1">
    <source>
        <dbReference type="ARBA" id="ARBA00023098"/>
    </source>
</evidence>
<dbReference type="PROSITE" id="PS51257">
    <property type="entry name" value="PROKAR_LIPOPROTEIN"/>
    <property type="match status" value="1"/>
</dbReference>
<dbReference type="Gene3D" id="3.40.1090.10">
    <property type="entry name" value="Cytosolic phospholipase A2 catalytic domain"/>
    <property type="match status" value="2"/>
</dbReference>
<feature type="chain" id="PRO_5031021301" description="PNPLA domain-containing protein" evidence="2">
    <location>
        <begin position="19"/>
        <end position="480"/>
    </location>
</feature>
<accession>A0A7X5ZUS7</accession>
<dbReference type="SUPFAM" id="SSF52151">
    <property type="entry name" value="FabD/lysophospholipase-like"/>
    <property type="match status" value="1"/>
</dbReference>
<comment type="caution">
    <text evidence="4">The sequence shown here is derived from an EMBL/GenBank/DDBJ whole genome shotgun (WGS) entry which is preliminary data.</text>
</comment>
<evidence type="ECO:0000313" key="5">
    <source>
        <dbReference type="Proteomes" id="UP000564677"/>
    </source>
</evidence>
<organism evidence="4 5">
    <name type="scientific">Sphingomonas leidyi</name>
    <dbReference type="NCBI Taxonomy" id="68569"/>
    <lineage>
        <taxon>Bacteria</taxon>
        <taxon>Pseudomonadati</taxon>
        <taxon>Pseudomonadota</taxon>
        <taxon>Alphaproteobacteria</taxon>
        <taxon>Sphingomonadales</taxon>
        <taxon>Sphingomonadaceae</taxon>
        <taxon>Sphingomonas</taxon>
    </lineage>
</organism>
<dbReference type="EMBL" id="JAASQV010000001">
    <property type="protein sequence ID" value="NIJ63989.1"/>
    <property type="molecule type" value="Genomic_DNA"/>
</dbReference>
<dbReference type="GO" id="GO:0006629">
    <property type="term" value="P:lipid metabolic process"/>
    <property type="evidence" value="ECO:0007669"/>
    <property type="project" value="UniProtKB-KW"/>
</dbReference>
<evidence type="ECO:0000313" key="4">
    <source>
        <dbReference type="EMBL" id="NIJ63989.1"/>
    </source>
</evidence>
<gene>
    <name evidence="4" type="ORF">FHR20_000920</name>
</gene>
<reference evidence="4 5" key="1">
    <citation type="submission" date="2020-03" db="EMBL/GenBank/DDBJ databases">
        <title>Genomic Encyclopedia of Type Strains, Phase IV (KMG-IV): sequencing the most valuable type-strain genomes for metagenomic binning, comparative biology and taxonomic classification.</title>
        <authorList>
            <person name="Goeker M."/>
        </authorList>
    </citation>
    <scope>NUCLEOTIDE SEQUENCE [LARGE SCALE GENOMIC DNA]</scope>
    <source>
        <strain evidence="4 5">DSM 4733</strain>
    </source>
</reference>
<feature type="domain" description="PNPLA" evidence="3">
    <location>
        <begin position="91"/>
        <end position="296"/>
    </location>
</feature>
<protein>
    <recommendedName>
        <fullName evidence="3">PNPLA domain-containing protein</fullName>
    </recommendedName>
</protein>
<sequence length="480" mass="51507">MGRILTILLLGLSLAGCAAKGALKLDCADFAAFVHPIELTPLERQIRALDLETLPPAERELANRLAAAEIARLRGDPAFLAARPSPERPLLLLSGGGQWGAFGVGLMNQLVENRQFPDFAVVTGVSTGALQALFVGAGLDRQDGEGAAIRQALADAYSPARESDIIDRERWQAMAAINGALANLKPLRRRFEQRICPAIYDPASPAGRAGLCIVRTLRDAKGRKVLLGFIEANSGEFGYVDVQELLAPYGDGAADLARATQCLAGAALASAAVPAFYQQVRVDGKTYYDGGVRQSVFLASVADAQRLASELVRRERARLLDRQPEAASQAAGDIYVIRNGPTWLPPDQAVLPGHPADIDTHADALRAVQRSEAIMVNQLEIGSIAALRLGRPGGAVWFVSADGYRNYTPAYDRGIKCGPLKEAARGAMFVPGFMRCMMDYGRNRATGGEPWIDLCHYDGTETRAVCRRPDGTMPGAVGRF</sequence>
<feature type="signal peptide" evidence="2">
    <location>
        <begin position="1"/>
        <end position="18"/>
    </location>
</feature>
<dbReference type="Proteomes" id="UP000564677">
    <property type="component" value="Unassembled WGS sequence"/>
</dbReference>
<evidence type="ECO:0000259" key="3">
    <source>
        <dbReference type="Pfam" id="PF01734"/>
    </source>
</evidence>
<name>A0A7X5ZUS7_9SPHN</name>